<gene>
    <name evidence="2" type="ORF">MVEN_02317500</name>
</gene>
<feature type="compositionally biased region" description="Low complexity" evidence="1">
    <location>
        <begin position="54"/>
        <end position="68"/>
    </location>
</feature>
<accession>A0A8H6X4Q6</accession>
<name>A0A8H6X4Q6_9AGAR</name>
<organism evidence="2 3">
    <name type="scientific">Mycena venus</name>
    <dbReference type="NCBI Taxonomy" id="2733690"/>
    <lineage>
        <taxon>Eukaryota</taxon>
        <taxon>Fungi</taxon>
        <taxon>Dikarya</taxon>
        <taxon>Basidiomycota</taxon>
        <taxon>Agaricomycotina</taxon>
        <taxon>Agaricomycetes</taxon>
        <taxon>Agaricomycetidae</taxon>
        <taxon>Agaricales</taxon>
        <taxon>Marasmiineae</taxon>
        <taxon>Mycenaceae</taxon>
        <taxon>Mycena</taxon>
    </lineage>
</organism>
<dbReference type="OrthoDB" id="3125694at2759"/>
<proteinExistence type="predicted"/>
<evidence type="ECO:0000256" key="1">
    <source>
        <dbReference type="SAM" id="MobiDB-lite"/>
    </source>
</evidence>
<feature type="region of interest" description="Disordered" evidence="1">
    <location>
        <begin position="1"/>
        <end position="129"/>
    </location>
</feature>
<keyword evidence="3" id="KW-1185">Reference proteome</keyword>
<comment type="caution">
    <text evidence="2">The sequence shown here is derived from an EMBL/GenBank/DDBJ whole genome shotgun (WGS) entry which is preliminary data.</text>
</comment>
<reference evidence="2" key="1">
    <citation type="submission" date="2020-05" db="EMBL/GenBank/DDBJ databases">
        <title>Mycena genomes resolve the evolution of fungal bioluminescence.</title>
        <authorList>
            <person name="Tsai I.J."/>
        </authorList>
    </citation>
    <scope>NUCLEOTIDE SEQUENCE</scope>
    <source>
        <strain evidence="2">CCC161011</strain>
    </source>
</reference>
<sequence>MSMPQPPRHARNQPDAPGLKTRADNAKKRPGNLPGVQSDPRRTSAQIEADRQAEAAAAQEAATKQNAALRRVADIEDEQNTEDAAYGQELSEPDERHDDESVDGDDEAFKSPSSSKSESESSEEEEASPLLFLVGLVTAAVGLRLRTVRYGFFTYRKPSG</sequence>
<dbReference type="EMBL" id="JACAZI010000027">
    <property type="protein sequence ID" value="KAF7334117.1"/>
    <property type="molecule type" value="Genomic_DNA"/>
</dbReference>
<dbReference type="Proteomes" id="UP000620124">
    <property type="component" value="Unassembled WGS sequence"/>
</dbReference>
<evidence type="ECO:0000313" key="3">
    <source>
        <dbReference type="Proteomes" id="UP000620124"/>
    </source>
</evidence>
<protein>
    <submittedName>
        <fullName evidence="2">Uncharacterized protein</fullName>
    </submittedName>
</protein>
<dbReference type="AlphaFoldDB" id="A0A8H6X4Q6"/>
<evidence type="ECO:0000313" key="2">
    <source>
        <dbReference type="EMBL" id="KAF7334117.1"/>
    </source>
</evidence>